<accession>A0A0G1UXG0</accession>
<sequence length="74" mass="7969">KRINNFQTLIHLPKIIAAAALMSVFILATSGLGINVIVIIAAAALVYFAALWLFKEPIIRDLNPLALINGVKEG</sequence>
<organism evidence="2 3">
    <name type="scientific">Candidatus Jorgensenbacteria bacterium GW2011_GWC1_48_8</name>
    <dbReference type="NCBI Taxonomy" id="1618666"/>
    <lineage>
        <taxon>Bacteria</taxon>
        <taxon>Candidatus Joergenseniibacteriota</taxon>
    </lineage>
</organism>
<feature type="transmembrane region" description="Helical" evidence="1">
    <location>
        <begin position="34"/>
        <end position="54"/>
    </location>
</feature>
<keyword evidence="1" id="KW-0812">Transmembrane</keyword>
<protein>
    <submittedName>
        <fullName evidence="2">Uncharacterized protein</fullName>
    </submittedName>
</protein>
<dbReference type="AlphaFoldDB" id="A0A0G1UXG0"/>
<evidence type="ECO:0000313" key="2">
    <source>
        <dbReference type="EMBL" id="KKU98746.1"/>
    </source>
</evidence>
<evidence type="ECO:0000313" key="3">
    <source>
        <dbReference type="Proteomes" id="UP000034600"/>
    </source>
</evidence>
<proteinExistence type="predicted"/>
<keyword evidence="1" id="KW-0472">Membrane</keyword>
<comment type="caution">
    <text evidence="2">The sequence shown here is derived from an EMBL/GenBank/DDBJ whole genome shotgun (WGS) entry which is preliminary data.</text>
</comment>
<dbReference type="EMBL" id="LCPO01000015">
    <property type="protein sequence ID" value="KKU98746.1"/>
    <property type="molecule type" value="Genomic_DNA"/>
</dbReference>
<reference evidence="2 3" key="1">
    <citation type="journal article" date="2015" name="Nature">
        <title>rRNA introns, odd ribosomes, and small enigmatic genomes across a large radiation of phyla.</title>
        <authorList>
            <person name="Brown C.T."/>
            <person name="Hug L.A."/>
            <person name="Thomas B.C."/>
            <person name="Sharon I."/>
            <person name="Castelle C.J."/>
            <person name="Singh A."/>
            <person name="Wilkins M.J."/>
            <person name="Williams K.H."/>
            <person name="Banfield J.F."/>
        </authorList>
    </citation>
    <scope>NUCLEOTIDE SEQUENCE [LARGE SCALE GENOMIC DNA]</scope>
</reference>
<evidence type="ECO:0000256" key="1">
    <source>
        <dbReference type="SAM" id="Phobius"/>
    </source>
</evidence>
<dbReference type="Proteomes" id="UP000034600">
    <property type="component" value="Unassembled WGS sequence"/>
</dbReference>
<feature type="non-terminal residue" evidence="2">
    <location>
        <position position="1"/>
    </location>
</feature>
<gene>
    <name evidence="2" type="ORF">UY32_C0015G0001</name>
</gene>
<feature type="transmembrane region" description="Helical" evidence="1">
    <location>
        <begin position="12"/>
        <end position="28"/>
    </location>
</feature>
<name>A0A0G1UXG0_9BACT</name>
<keyword evidence="1" id="KW-1133">Transmembrane helix</keyword>